<evidence type="ECO:0000313" key="3">
    <source>
        <dbReference type="EMBL" id="MFC6906881.1"/>
    </source>
</evidence>
<organism evidence="3 4">
    <name type="scientific">Halalkalicoccus tibetensis</name>
    <dbReference type="NCBI Taxonomy" id="175632"/>
    <lineage>
        <taxon>Archaea</taxon>
        <taxon>Methanobacteriati</taxon>
        <taxon>Methanobacteriota</taxon>
        <taxon>Stenosarchaea group</taxon>
        <taxon>Halobacteria</taxon>
        <taxon>Halobacteriales</taxon>
        <taxon>Halococcaceae</taxon>
        <taxon>Halalkalicoccus</taxon>
    </lineage>
</organism>
<feature type="compositionally biased region" description="Polar residues" evidence="1">
    <location>
        <begin position="50"/>
        <end position="69"/>
    </location>
</feature>
<comment type="caution">
    <text evidence="3">The sequence shown here is derived from an EMBL/GenBank/DDBJ whole genome shotgun (WGS) entry which is preliminary data.</text>
</comment>
<gene>
    <name evidence="3" type="ORF">ACFQGH_16935</name>
</gene>
<dbReference type="AlphaFoldDB" id="A0ABD5V818"/>
<evidence type="ECO:0000256" key="1">
    <source>
        <dbReference type="SAM" id="MobiDB-lite"/>
    </source>
</evidence>
<evidence type="ECO:0000259" key="2">
    <source>
        <dbReference type="PROSITE" id="PS50926"/>
    </source>
</evidence>
<feature type="region of interest" description="Disordered" evidence="1">
    <location>
        <begin position="47"/>
        <end position="80"/>
    </location>
</feature>
<dbReference type="InterPro" id="IPR012340">
    <property type="entry name" value="NA-bd_OB-fold"/>
</dbReference>
<protein>
    <submittedName>
        <fullName evidence="3">TRAM domain-containing protein</fullName>
    </submittedName>
</protein>
<dbReference type="InterPro" id="IPR002792">
    <property type="entry name" value="TRAM_dom"/>
</dbReference>
<feature type="domain" description="TRAM" evidence="2">
    <location>
        <begin position="74"/>
        <end position="133"/>
    </location>
</feature>
<dbReference type="Proteomes" id="UP001596312">
    <property type="component" value="Unassembled WGS sequence"/>
</dbReference>
<sequence>MELSDTLLCLFSSEIDHRDGSYTIEIPEREVELGDLETNSSYRIAMVPQARTQPDSNTDATEESTQATAESGPPVSEGDHRTVEIETIGEQGDGIARVERGYVVIVPDTDPHERVEIKITSVTDTVAFADVVKRYEDHE</sequence>
<evidence type="ECO:0000313" key="4">
    <source>
        <dbReference type="Proteomes" id="UP001596312"/>
    </source>
</evidence>
<dbReference type="SUPFAM" id="SSF50249">
    <property type="entry name" value="Nucleic acid-binding proteins"/>
    <property type="match status" value="1"/>
</dbReference>
<dbReference type="RefSeq" id="WP_340605464.1">
    <property type="nucleotide sequence ID" value="NZ_JBBMXV010000006.1"/>
</dbReference>
<reference evidence="3 4" key="1">
    <citation type="journal article" date="2019" name="Int. J. Syst. Evol. Microbiol.">
        <title>The Global Catalogue of Microorganisms (GCM) 10K type strain sequencing project: providing services to taxonomists for standard genome sequencing and annotation.</title>
        <authorList>
            <consortium name="The Broad Institute Genomics Platform"/>
            <consortium name="The Broad Institute Genome Sequencing Center for Infectious Disease"/>
            <person name="Wu L."/>
            <person name="Ma J."/>
        </authorList>
    </citation>
    <scope>NUCLEOTIDE SEQUENCE [LARGE SCALE GENOMIC DNA]</scope>
    <source>
        <strain evidence="3 4">CGMCC 1.3240</strain>
    </source>
</reference>
<dbReference type="Pfam" id="PF01938">
    <property type="entry name" value="TRAM"/>
    <property type="match status" value="1"/>
</dbReference>
<dbReference type="EMBL" id="JBHSXQ010000006">
    <property type="protein sequence ID" value="MFC6906881.1"/>
    <property type="molecule type" value="Genomic_DNA"/>
</dbReference>
<keyword evidence="4" id="KW-1185">Reference proteome</keyword>
<name>A0ABD5V818_9EURY</name>
<dbReference type="Gene3D" id="2.40.50.140">
    <property type="entry name" value="Nucleic acid-binding proteins"/>
    <property type="match status" value="1"/>
</dbReference>
<dbReference type="PROSITE" id="PS50926">
    <property type="entry name" value="TRAM"/>
    <property type="match status" value="1"/>
</dbReference>
<accession>A0ABD5V818</accession>
<proteinExistence type="predicted"/>